<evidence type="ECO:0000313" key="2">
    <source>
        <dbReference type="EMBL" id="MBT4870335.1"/>
    </source>
</evidence>
<name>A0A8T5GED7_9ARCH</name>
<evidence type="ECO:0000313" key="3">
    <source>
        <dbReference type="Proteomes" id="UP000722459"/>
    </source>
</evidence>
<proteinExistence type="predicted"/>
<dbReference type="AlphaFoldDB" id="A0A8T5GED7"/>
<reference evidence="2" key="1">
    <citation type="journal article" date="2021" name="ISME J.">
        <title>Mercury methylation by metabolically versatile and cosmopolitan marine bacteria.</title>
        <authorList>
            <person name="Lin H."/>
            <person name="Ascher D.B."/>
            <person name="Myung Y."/>
            <person name="Lamborg C.H."/>
            <person name="Hallam S.J."/>
            <person name="Gionfriddo C.M."/>
            <person name="Holt K.E."/>
            <person name="Moreau J.W."/>
        </authorList>
    </citation>
    <scope>NUCLEOTIDE SEQUENCE</scope>
    <source>
        <strain evidence="2">SI075_bin30</strain>
    </source>
</reference>
<dbReference type="EMBL" id="JABJNZ010000028">
    <property type="protein sequence ID" value="MBT4870335.1"/>
    <property type="molecule type" value="Genomic_DNA"/>
</dbReference>
<feature type="domain" description="DUF1846" evidence="1">
    <location>
        <begin position="6"/>
        <end position="326"/>
    </location>
</feature>
<accession>A0A8T5GED7</accession>
<dbReference type="Gene3D" id="3.10.630.10">
    <property type="entry name" value="dip2346 domain like"/>
    <property type="match status" value="1"/>
</dbReference>
<dbReference type="Gene3D" id="1.20.1570.10">
    <property type="entry name" value="dip2346 domain like"/>
    <property type="match status" value="1"/>
</dbReference>
<sequence length="334" mass="38165">MIKTKAFNNEIYLKEEKKLVLERASKFHKLYLEIGGHLLYDGHASRVLPGYNPKNKLNLIKSFGKKVGVVYCVNAIELEKNRNWGNSKEKLSKTALQEIKKLSKQLDIIGVAITFFSGQKLALDFIEKVEKIGFETIVTTFIKGYPDFRSAFSQFGFIDQPKLTTNKKIIVVTGAGANNGKMFFCLTQIYHLGKEKKDAGYAKIETFPIWNLPLDHEVNLAYEAATADIKDYLEIDPFHKKKYKKNAVNYNRDINAFPILKKIITKLTSKKNYMQKYNSPTNMGLNAAKIGIIDDTKVREAGLKEIKSRLNKFKQSKNKQAIGRIQKIIKELNE</sequence>
<gene>
    <name evidence="2" type="ORF">HON47_02080</name>
</gene>
<dbReference type="InterPro" id="IPR048496">
    <property type="entry name" value="DUF1846_N"/>
</dbReference>
<comment type="caution">
    <text evidence="2">The sequence shown here is derived from an EMBL/GenBank/DDBJ whole genome shotgun (WGS) entry which is preliminary data.</text>
</comment>
<organism evidence="2 3">
    <name type="scientific">Candidatus Iainarchaeum sp</name>
    <dbReference type="NCBI Taxonomy" id="3101447"/>
    <lineage>
        <taxon>Archaea</taxon>
        <taxon>Candidatus Iainarchaeota</taxon>
        <taxon>Candidatus Iainarchaeia</taxon>
        <taxon>Candidatus Iainarchaeales</taxon>
        <taxon>Candidatus Iainarchaeaceae</taxon>
        <taxon>Candidatus Iainarchaeum</taxon>
    </lineage>
</organism>
<dbReference type="Pfam" id="PF08903">
    <property type="entry name" value="DUF1846"/>
    <property type="match status" value="1"/>
</dbReference>
<dbReference type="Proteomes" id="UP000722459">
    <property type="component" value="Unassembled WGS sequence"/>
</dbReference>
<evidence type="ECO:0000259" key="1">
    <source>
        <dbReference type="Pfam" id="PF08903"/>
    </source>
</evidence>
<protein>
    <submittedName>
        <fullName evidence="2">DUF1846 family protein</fullName>
    </submittedName>
</protein>